<accession>A0A378TL73</accession>
<organism evidence="9 10">
    <name type="scientific">Mycolicibacterium tokaiense</name>
    <dbReference type="NCBI Taxonomy" id="39695"/>
    <lineage>
        <taxon>Bacteria</taxon>
        <taxon>Bacillati</taxon>
        <taxon>Actinomycetota</taxon>
        <taxon>Actinomycetes</taxon>
        <taxon>Mycobacteriales</taxon>
        <taxon>Mycobacteriaceae</taxon>
        <taxon>Mycolicibacterium</taxon>
    </lineage>
</organism>
<keyword evidence="10" id="KW-1185">Reference proteome</keyword>
<evidence type="ECO:0000256" key="5">
    <source>
        <dbReference type="ARBA" id="ARBA00022989"/>
    </source>
</evidence>
<dbReference type="InterPro" id="IPR043429">
    <property type="entry name" value="ArtM/GltK/GlnP/TcyL/YhdX-like"/>
</dbReference>
<feature type="transmembrane region" description="Helical" evidence="7">
    <location>
        <begin position="12"/>
        <end position="39"/>
    </location>
</feature>
<dbReference type="PANTHER" id="PTHR30614:SF34">
    <property type="entry name" value="BLR6398 PROTEIN"/>
    <property type="match status" value="1"/>
</dbReference>
<evidence type="ECO:0000256" key="1">
    <source>
        <dbReference type="ARBA" id="ARBA00004651"/>
    </source>
</evidence>
<feature type="transmembrane region" description="Helical" evidence="7">
    <location>
        <begin position="88"/>
        <end position="107"/>
    </location>
</feature>
<name>A0A378TL73_9MYCO</name>
<dbReference type="RefSeq" id="WP_115281838.1">
    <property type="nucleotide sequence ID" value="NZ_AP022600.1"/>
</dbReference>
<evidence type="ECO:0000256" key="4">
    <source>
        <dbReference type="ARBA" id="ARBA00022692"/>
    </source>
</evidence>
<dbReference type="GO" id="GO:0022857">
    <property type="term" value="F:transmembrane transporter activity"/>
    <property type="evidence" value="ECO:0007669"/>
    <property type="project" value="InterPro"/>
</dbReference>
<evidence type="ECO:0000313" key="9">
    <source>
        <dbReference type="EMBL" id="STZ60563.1"/>
    </source>
</evidence>
<dbReference type="OrthoDB" id="92598at2"/>
<sequence>MFQTFGWQHLSLILQGALVTVQICVLSVVFGGFFGLLIGLMSTGTIRPLRWVSGVYVGLIRGIPVLLIIFFVYFGVPLLAPGSSLAEYWAGVIALSIFAAAYIGELVRGSIQAVPRGQFEAAEALGMPYVERMRWIILPQAARLIVPPGVGFLVILIKDSSLVAVIGLIELTRAGNIVSSQTADPIVAYKVVGAFYFVICFVLSSVARRFERRLGTRVPAPRVGDALTALNPGARK</sequence>
<dbReference type="AlphaFoldDB" id="A0A378TL73"/>
<dbReference type="GO" id="GO:0043190">
    <property type="term" value="C:ATP-binding cassette (ABC) transporter complex"/>
    <property type="evidence" value="ECO:0007669"/>
    <property type="project" value="InterPro"/>
</dbReference>
<dbReference type="PROSITE" id="PS50928">
    <property type="entry name" value="ABC_TM1"/>
    <property type="match status" value="1"/>
</dbReference>
<feature type="transmembrane region" description="Helical" evidence="7">
    <location>
        <begin position="186"/>
        <end position="207"/>
    </location>
</feature>
<evidence type="ECO:0000256" key="6">
    <source>
        <dbReference type="ARBA" id="ARBA00023136"/>
    </source>
</evidence>
<gene>
    <name evidence="9" type="primary">artQ_3</name>
    <name evidence="9" type="ORF">NCTC10821_04103</name>
</gene>
<keyword evidence="3" id="KW-1003">Cell membrane</keyword>
<dbReference type="PANTHER" id="PTHR30614">
    <property type="entry name" value="MEMBRANE COMPONENT OF AMINO ACID ABC TRANSPORTER"/>
    <property type="match status" value="1"/>
</dbReference>
<evidence type="ECO:0000259" key="8">
    <source>
        <dbReference type="PROSITE" id="PS50928"/>
    </source>
</evidence>
<comment type="subcellular location">
    <subcellularLocation>
        <location evidence="1 7">Cell membrane</location>
        <topology evidence="1 7">Multi-pass membrane protein</topology>
    </subcellularLocation>
</comment>
<protein>
    <submittedName>
        <fullName evidence="9">ABC-type amino acid transport system, permease and periplasmic component</fullName>
    </submittedName>
</protein>
<dbReference type="InterPro" id="IPR035906">
    <property type="entry name" value="MetI-like_sf"/>
</dbReference>
<dbReference type="SUPFAM" id="SSF161098">
    <property type="entry name" value="MetI-like"/>
    <property type="match status" value="1"/>
</dbReference>
<evidence type="ECO:0000256" key="3">
    <source>
        <dbReference type="ARBA" id="ARBA00022475"/>
    </source>
</evidence>
<dbReference type="Gene3D" id="1.10.3720.10">
    <property type="entry name" value="MetI-like"/>
    <property type="match status" value="1"/>
</dbReference>
<dbReference type="EMBL" id="UGQT01000001">
    <property type="protein sequence ID" value="STZ60563.1"/>
    <property type="molecule type" value="Genomic_DNA"/>
</dbReference>
<feature type="transmembrane region" description="Helical" evidence="7">
    <location>
        <begin position="51"/>
        <end position="76"/>
    </location>
</feature>
<evidence type="ECO:0000256" key="2">
    <source>
        <dbReference type="ARBA" id="ARBA00022448"/>
    </source>
</evidence>
<keyword evidence="5 7" id="KW-1133">Transmembrane helix</keyword>
<dbReference type="CDD" id="cd06261">
    <property type="entry name" value="TM_PBP2"/>
    <property type="match status" value="1"/>
</dbReference>
<reference evidence="9 10" key="1">
    <citation type="submission" date="2018-06" db="EMBL/GenBank/DDBJ databases">
        <authorList>
            <consortium name="Pathogen Informatics"/>
            <person name="Doyle S."/>
        </authorList>
    </citation>
    <scope>NUCLEOTIDE SEQUENCE [LARGE SCALE GENOMIC DNA]</scope>
    <source>
        <strain evidence="9 10">NCTC10821</strain>
    </source>
</reference>
<keyword evidence="2 7" id="KW-0813">Transport</keyword>
<dbReference type="Proteomes" id="UP000254978">
    <property type="component" value="Unassembled WGS sequence"/>
</dbReference>
<dbReference type="GO" id="GO:0006865">
    <property type="term" value="P:amino acid transport"/>
    <property type="evidence" value="ECO:0007669"/>
    <property type="project" value="TreeGrafter"/>
</dbReference>
<dbReference type="InterPro" id="IPR010065">
    <property type="entry name" value="AA_ABC_transptr_permease_3TM"/>
</dbReference>
<dbReference type="NCBIfam" id="TIGR01726">
    <property type="entry name" value="HEQRo_perm_3TM"/>
    <property type="match status" value="1"/>
</dbReference>
<evidence type="ECO:0000313" key="10">
    <source>
        <dbReference type="Proteomes" id="UP000254978"/>
    </source>
</evidence>
<evidence type="ECO:0000256" key="7">
    <source>
        <dbReference type="RuleBase" id="RU363032"/>
    </source>
</evidence>
<dbReference type="InterPro" id="IPR000515">
    <property type="entry name" value="MetI-like"/>
</dbReference>
<comment type="similarity">
    <text evidence="7">Belongs to the binding-protein-dependent transport system permease family.</text>
</comment>
<feature type="transmembrane region" description="Helical" evidence="7">
    <location>
        <begin position="141"/>
        <end position="166"/>
    </location>
</feature>
<dbReference type="Pfam" id="PF00528">
    <property type="entry name" value="BPD_transp_1"/>
    <property type="match status" value="1"/>
</dbReference>
<keyword evidence="4 7" id="KW-0812">Transmembrane</keyword>
<keyword evidence="6 7" id="KW-0472">Membrane</keyword>
<proteinExistence type="inferred from homology"/>
<feature type="domain" description="ABC transmembrane type-1" evidence="8">
    <location>
        <begin position="17"/>
        <end position="207"/>
    </location>
</feature>